<organism evidence="1">
    <name type="scientific">Photinus pyralis</name>
    <name type="common">Common eastern firefly</name>
    <name type="synonym">Lampyris pyralis</name>
    <dbReference type="NCBI Taxonomy" id="7054"/>
    <lineage>
        <taxon>Eukaryota</taxon>
        <taxon>Metazoa</taxon>
        <taxon>Ecdysozoa</taxon>
        <taxon>Arthropoda</taxon>
        <taxon>Hexapoda</taxon>
        <taxon>Insecta</taxon>
        <taxon>Pterygota</taxon>
        <taxon>Neoptera</taxon>
        <taxon>Endopterygota</taxon>
        <taxon>Coleoptera</taxon>
        <taxon>Polyphaga</taxon>
        <taxon>Elateriformia</taxon>
        <taxon>Elateroidea</taxon>
        <taxon>Lampyridae</taxon>
        <taxon>Lampyrinae</taxon>
        <taxon>Photinus</taxon>
    </lineage>
</organism>
<name>A0A1Y1MZV5_PHOPY</name>
<sequence>MCAGAIPTQRPLRCSRRHFALHPLKKQTLYLRFVYRLYSAFLKAIMACQSCFNTLLSFSDLCYRERDLISFLQDHLVLPGPIACPRCEKDCYLAREDTRLRFRCQRQVKVPKTRKTKKCSFSVTAKKGTFFEGCHLDVPTVCRFVACWLLVHHPKKRFIMEELQVSSRTFVDWSSFCREITRALVGGSTRALGRSWMKLFYATERQSGSSTTMGHYLLEKSCWRYLTV</sequence>
<reference evidence="1" key="1">
    <citation type="journal article" date="2016" name="Sci. Rep.">
        <title>Molecular characterization of firefly nuptial gifts: a multi-omics approach sheds light on postcopulatory sexual selection.</title>
        <authorList>
            <person name="Al-Wathiqui N."/>
            <person name="Fallon T.R."/>
            <person name="South A."/>
            <person name="Weng J.K."/>
            <person name="Lewis S.M."/>
        </authorList>
    </citation>
    <scope>NUCLEOTIDE SEQUENCE</scope>
</reference>
<evidence type="ECO:0000313" key="1">
    <source>
        <dbReference type="EMBL" id="JAV90080.1"/>
    </source>
</evidence>
<dbReference type="AlphaFoldDB" id="A0A1Y1MZV5"/>
<protein>
    <submittedName>
        <fullName evidence="1">Uncharacterized protein</fullName>
    </submittedName>
</protein>
<dbReference type="EMBL" id="GEZM01018669">
    <property type="protein sequence ID" value="JAV90080.1"/>
    <property type="molecule type" value="Transcribed_RNA"/>
</dbReference>
<accession>A0A1Y1MZV5</accession>
<proteinExistence type="predicted"/>